<keyword evidence="3 6" id="KW-0479">Metal-binding</keyword>
<dbReference type="eggNOG" id="COG3245">
    <property type="taxonomic scope" value="Bacteria"/>
</dbReference>
<dbReference type="Pfam" id="PF13442">
    <property type="entry name" value="Cytochrome_CBB3"/>
    <property type="match status" value="1"/>
</dbReference>
<keyword evidence="5 6" id="KW-0408">Iron</keyword>
<evidence type="ECO:0000256" key="7">
    <source>
        <dbReference type="SAM" id="MobiDB-lite"/>
    </source>
</evidence>
<dbReference type="SUPFAM" id="SSF46626">
    <property type="entry name" value="Cytochrome c"/>
    <property type="match status" value="1"/>
</dbReference>
<evidence type="ECO:0000256" key="6">
    <source>
        <dbReference type="PROSITE-ProRule" id="PRU00433"/>
    </source>
</evidence>
<dbReference type="KEGG" id="maga:Mag101_12530"/>
<dbReference type="PANTHER" id="PTHR40942:SF2">
    <property type="entry name" value="CYTOCHROME-RELATED"/>
    <property type="match status" value="1"/>
</dbReference>
<dbReference type="RefSeq" id="WP_077408295.1">
    <property type="nucleotide sequence ID" value="NZ_CP019650.1"/>
</dbReference>
<dbReference type="AlphaFoldDB" id="A0A1Q2MA40"/>
<keyword evidence="4" id="KW-0249">Electron transport</keyword>
<evidence type="ECO:0000313" key="9">
    <source>
        <dbReference type="EMBL" id="AQQ69556.1"/>
    </source>
</evidence>
<dbReference type="GO" id="GO:0005506">
    <property type="term" value="F:iron ion binding"/>
    <property type="evidence" value="ECO:0007669"/>
    <property type="project" value="InterPro"/>
</dbReference>
<dbReference type="GO" id="GO:0009055">
    <property type="term" value="F:electron transfer activity"/>
    <property type="evidence" value="ECO:0007669"/>
    <property type="project" value="InterPro"/>
</dbReference>
<accession>A0A1Q2MA40</accession>
<dbReference type="STRING" id="260552.Mag101_12530"/>
<keyword evidence="10" id="KW-1185">Reference proteome</keyword>
<dbReference type="OrthoDB" id="9814708at2"/>
<dbReference type="InterPro" id="IPR036909">
    <property type="entry name" value="Cyt_c-like_dom_sf"/>
</dbReference>
<dbReference type="Gene3D" id="1.10.760.10">
    <property type="entry name" value="Cytochrome c-like domain"/>
    <property type="match status" value="1"/>
</dbReference>
<proteinExistence type="predicted"/>
<evidence type="ECO:0000256" key="4">
    <source>
        <dbReference type="ARBA" id="ARBA00022982"/>
    </source>
</evidence>
<evidence type="ECO:0000256" key="3">
    <source>
        <dbReference type="ARBA" id="ARBA00022723"/>
    </source>
</evidence>
<name>A0A1Q2MA40_9GAMM</name>
<evidence type="ECO:0000256" key="1">
    <source>
        <dbReference type="ARBA" id="ARBA00022448"/>
    </source>
</evidence>
<dbReference type="GO" id="GO:0020037">
    <property type="term" value="F:heme binding"/>
    <property type="evidence" value="ECO:0007669"/>
    <property type="project" value="InterPro"/>
</dbReference>
<evidence type="ECO:0000256" key="5">
    <source>
        <dbReference type="ARBA" id="ARBA00023004"/>
    </source>
</evidence>
<evidence type="ECO:0000313" key="10">
    <source>
        <dbReference type="Proteomes" id="UP000188219"/>
    </source>
</evidence>
<protein>
    <recommendedName>
        <fullName evidence="8">Cytochrome c domain-containing protein</fullName>
    </recommendedName>
</protein>
<feature type="region of interest" description="Disordered" evidence="7">
    <location>
        <begin position="1"/>
        <end position="25"/>
    </location>
</feature>
<gene>
    <name evidence="9" type="ORF">Mag101_12530</name>
</gene>
<keyword evidence="1" id="KW-0813">Transport</keyword>
<feature type="domain" description="Cytochrome c" evidence="8">
    <location>
        <begin position="15"/>
        <end position="101"/>
    </location>
</feature>
<keyword evidence="2 6" id="KW-0349">Heme</keyword>
<evidence type="ECO:0000256" key="2">
    <source>
        <dbReference type="ARBA" id="ARBA00022617"/>
    </source>
</evidence>
<dbReference type="PANTHER" id="PTHR40942">
    <property type="match status" value="1"/>
</dbReference>
<evidence type="ECO:0000259" key="8">
    <source>
        <dbReference type="PROSITE" id="PS51007"/>
    </source>
</evidence>
<feature type="compositionally biased region" description="Polar residues" evidence="7">
    <location>
        <begin position="1"/>
        <end position="12"/>
    </location>
</feature>
<sequence length="101" mass="10718">MAASGGSETASQPAAKAKPGQVSQKHLEMYQQTCGSCHERGLVGAPRTGDVEAWKPRMAKGMDTLVAHARDGFKAMPPAGLCFSCTDEDYVALIEYMASPK</sequence>
<dbReference type="InterPro" id="IPR002323">
    <property type="entry name" value="Cyt_CIE"/>
</dbReference>
<dbReference type="InterPro" id="IPR009056">
    <property type="entry name" value="Cyt_c-like_dom"/>
</dbReference>
<dbReference type="PRINTS" id="PR00607">
    <property type="entry name" value="CYTCHROMECIE"/>
</dbReference>
<dbReference type="PROSITE" id="PS51007">
    <property type="entry name" value="CYTC"/>
    <property type="match status" value="1"/>
</dbReference>
<reference evidence="9" key="1">
    <citation type="submission" date="2017-02" db="EMBL/GenBank/DDBJ databases">
        <title>Genome of Microbulbifer agarilyticus GP101.</title>
        <authorList>
            <person name="Jung J."/>
            <person name="Bae S.S."/>
            <person name="Baek K."/>
        </authorList>
    </citation>
    <scope>NUCLEOTIDE SEQUENCE [LARGE SCALE GENOMIC DNA]</scope>
    <source>
        <strain evidence="9">GP101</strain>
    </source>
</reference>
<dbReference type="EMBL" id="CP019650">
    <property type="protein sequence ID" value="AQQ69556.1"/>
    <property type="molecule type" value="Genomic_DNA"/>
</dbReference>
<organism evidence="9 10">
    <name type="scientific">Microbulbifer agarilyticus</name>
    <dbReference type="NCBI Taxonomy" id="260552"/>
    <lineage>
        <taxon>Bacteria</taxon>
        <taxon>Pseudomonadati</taxon>
        <taxon>Pseudomonadota</taxon>
        <taxon>Gammaproteobacteria</taxon>
        <taxon>Cellvibrionales</taxon>
        <taxon>Microbulbiferaceae</taxon>
        <taxon>Microbulbifer</taxon>
    </lineage>
</organism>
<dbReference type="Proteomes" id="UP000188219">
    <property type="component" value="Chromosome"/>
</dbReference>